<sequence>MLMYRFLFSKTFCRLLVAYLASMLLFDLAGADIWLASKFYQLEGYQWALRDYWLTEDVLHKGARKLNYMFALAALLTTFYYHWLDKTQPKLRKAYLALTISLLTAFVLVAYLKAITNIACPWSLALFGGTEPYIHLLQARPSYLPYSQCFPAGHASVGYAWVALYYFFKHTRPQYRFVGLTAGLTGGLILGITQQLRGAHFMSHDITTLFICVCCAKLCFLVFCPPVRSAI</sequence>
<organism evidence="3 4">
    <name type="scientific">Rheinheimera maricola</name>
    <dbReference type="NCBI Taxonomy" id="2793282"/>
    <lineage>
        <taxon>Bacteria</taxon>
        <taxon>Pseudomonadati</taxon>
        <taxon>Pseudomonadota</taxon>
        <taxon>Gammaproteobacteria</taxon>
        <taxon>Chromatiales</taxon>
        <taxon>Chromatiaceae</taxon>
        <taxon>Rheinheimera</taxon>
    </lineage>
</organism>
<keyword evidence="1" id="KW-0812">Transmembrane</keyword>
<dbReference type="SUPFAM" id="SSF48317">
    <property type="entry name" value="Acid phosphatase/Vanadium-dependent haloperoxidase"/>
    <property type="match status" value="1"/>
</dbReference>
<keyword evidence="4" id="KW-1185">Reference proteome</keyword>
<keyword evidence="1" id="KW-0472">Membrane</keyword>
<keyword evidence="1" id="KW-1133">Transmembrane helix</keyword>
<dbReference type="EMBL" id="JAERPS020000005">
    <property type="protein sequence ID" value="MBZ9612762.1"/>
    <property type="molecule type" value="Genomic_DNA"/>
</dbReference>
<dbReference type="InterPro" id="IPR000326">
    <property type="entry name" value="PAP2/HPO"/>
</dbReference>
<dbReference type="Pfam" id="PF01569">
    <property type="entry name" value="PAP2"/>
    <property type="match status" value="1"/>
</dbReference>
<name>A0ABS7XDC0_9GAMM</name>
<dbReference type="InterPro" id="IPR036938">
    <property type="entry name" value="PAP2/HPO_sf"/>
</dbReference>
<protein>
    <submittedName>
        <fullName evidence="3">Phosphatase PAP2 family protein</fullName>
    </submittedName>
</protein>
<feature type="transmembrane region" description="Helical" evidence="1">
    <location>
        <begin position="95"/>
        <end position="114"/>
    </location>
</feature>
<evidence type="ECO:0000256" key="1">
    <source>
        <dbReference type="SAM" id="Phobius"/>
    </source>
</evidence>
<feature type="transmembrane region" description="Helical" evidence="1">
    <location>
        <begin position="175"/>
        <end position="194"/>
    </location>
</feature>
<accession>A0ABS7XDC0</accession>
<feature type="transmembrane region" description="Helical" evidence="1">
    <location>
        <begin position="150"/>
        <end position="168"/>
    </location>
</feature>
<evidence type="ECO:0000313" key="3">
    <source>
        <dbReference type="EMBL" id="MBZ9612762.1"/>
    </source>
</evidence>
<reference evidence="3 4" key="2">
    <citation type="submission" date="2021-08" db="EMBL/GenBank/DDBJ databases">
        <title>Rheinheimera aquimaris sp. nov., isolated from seawater of the East Sea in Korea.</title>
        <authorList>
            <person name="Kim K.H."/>
            <person name="Wenting R."/>
            <person name="Kim K.R."/>
            <person name="Jeon C.O."/>
        </authorList>
    </citation>
    <scope>NUCLEOTIDE SEQUENCE [LARGE SCALE GENOMIC DNA]</scope>
    <source>
        <strain evidence="3 4">MA-13</strain>
    </source>
</reference>
<dbReference type="CDD" id="cd03396">
    <property type="entry name" value="PAP2_like_6"/>
    <property type="match status" value="1"/>
</dbReference>
<feature type="domain" description="Phosphatidic acid phosphatase type 2/haloperoxidase" evidence="2">
    <location>
        <begin position="95"/>
        <end position="222"/>
    </location>
</feature>
<feature type="transmembrane region" description="Helical" evidence="1">
    <location>
        <begin position="66"/>
        <end position="83"/>
    </location>
</feature>
<evidence type="ECO:0000313" key="4">
    <source>
        <dbReference type="Proteomes" id="UP000663814"/>
    </source>
</evidence>
<evidence type="ECO:0000259" key="2">
    <source>
        <dbReference type="Pfam" id="PF01569"/>
    </source>
</evidence>
<comment type="caution">
    <text evidence="3">The sequence shown here is derived from an EMBL/GenBank/DDBJ whole genome shotgun (WGS) entry which is preliminary data.</text>
</comment>
<feature type="transmembrane region" description="Helical" evidence="1">
    <location>
        <begin position="206"/>
        <end position="224"/>
    </location>
</feature>
<gene>
    <name evidence="3" type="ORF">I4W93_014280</name>
</gene>
<dbReference type="RefSeq" id="WP_205313602.1">
    <property type="nucleotide sequence ID" value="NZ_JAERPS020000005.1"/>
</dbReference>
<reference evidence="3 4" key="1">
    <citation type="submission" date="2020-12" db="EMBL/GenBank/DDBJ databases">
        <authorList>
            <person name="Ruan W."/>
            <person name="Khan S.A."/>
            <person name="Jeon C.O."/>
        </authorList>
    </citation>
    <scope>NUCLEOTIDE SEQUENCE [LARGE SCALE GENOMIC DNA]</scope>
    <source>
        <strain evidence="3 4">MA-13</strain>
    </source>
</reference>
<dbReference type="Proteomes" id="UP000663814">
    <property type="component" value="Unassembled WGS sequence"/>
</dbReference>
<proteinExistence type="predicted"/>